<proteinExistence type="predicted"/>
<gene>
    <name evidence="1" type="ORF">HCC36_16000</name>
</gene>
<accession>A0A842G6R4</accession>
<dbReference type="Proteomes" id="UP000543005">
    <property type="component" value="Unassembled WGS sequence"/>
</dbReference>
<dbReference type="AlphaFoldDB" id="A0A842G6R4"/>
<dbReference type="EMBL" id="JAARZT010000043">
    <property type="protein sequence ID" value="MBC2294726.1"/>
    <property type="molecule type" value="Genomic_DNA"/>
</dbReference>
<name>A0A842G6R4_9LIST</name>
<protein>
    <submittedName>
        <fullName evidence="1">Uncharacterized protein</fullName>
    </submittedName>
</protein>
<reference evidence="1 2" key="1">
    <citation type="submission" date="2020-03" db="EMBL/GenBank/DDBJ databases">
        <title>Soil Listeria distribution.</title>
        <authorList>
            <person name="Liao J."/>
            <person name="Wiedmann M."/>
        </authorList>
    </citation>
    <scope>NUCLEOTIDE SEQUENCE [LARGE SCALE GENOMIC DNA]</scope>
    <source>
        <strain evidence="1 2">FSL L7-0051</strain>
    </source>
</reference>
<evidence type="ECO:0000313" key="2">
    <source>
        <dbReference type="Proteomes" id="UP000543005"/>
    </source>
</evidence>
<evidence type="ECO:0000313" key="1">
    <source>
        <dbReference type="EMBL" id="MBC2294726.1"/>
    </source>
</evidence>
<sequence length="193" mass="22227">MRKMGNVLLMLFLIFATIFSVVSWQKSQDVEKGNRKQAKINSVYKEEIKEQATRIATLSKIADSKKNEEKNALKSIDYMKDIKEILLQNERVLKALFTYDSLENRNKSLGVLVTDELKVKMQNANSDTDSHEGGIQSSYIDSKVFLHMDNANFSTWNTVKSKVNEQTLLVYVQIDYLYQQGRFVVTNLLFKAP</sequence>
<organism evidence="1 2">
    <name type="scientific">Listeria booriae</name>
    <dbReference type="NCBI Taxonomy" id="1552123"/>
    <lineage>
        <taxon>Bacteria</taxon>
        <taxon>Bacillati</taxon>
        <taxon>Bacillota</taxon>
        <taxon>Bacilli</taxon>
        <taxon>Bacillales</taxon>
        <taxon>Listeriaceae</taxon>
        <taxon>Listeria</taxon>
    </lineage>
</organism>
<dbReference type="RefSeq" id="WP_185630055.1">
    <property type="nucleotide sequence ID" value="NZ_JAARZT010000043.1"/>
</dbReference>
<comment type="caution">
    <text evidence="1">The sequence shown here is derived from an EMBL/GenBank/DDBJ whole genome shotgun (WGS) entry which is preliminary data.</text>
</comment>